<dbReference type="PANTHER" id="PTHR23137:SF6">
    <property type="entry name" value="VESICLE TRANSPORT PROTEIN"/>
    <property type="match status" value="1"/>
</dbReference>
<sequence length="174" mass="19655">MDRINGAFGQFRVLVGMDADDELGLEQDQDLSFMDEFNRSCTLSRKQRLYGFAACLLLGFFCSILSMLVFLHPVKFAVTFTFGNLLYLGSTCFLVGPMQQLKMMLDPVRLVATIVYLGSIVLALVSALYLRFLLLAFIGVVVEVLALIWYSLSYVPFARAGVKRLFNRCMEMEI</sequence>
<evidence type="ECO:0000256" key="5">
    <source>
        <dbReference type="ARBA" id="ARBA00022989"/>
    </source>
</evidence>
<dbReference type="PANTHER" id="PTHR23137">
    <property type="entry name" value="VESICLE TRANSPORT PROTEIN-RELATED"/>
    <property type="match status" value="1"/>
</dbReference>
<comment type="caution">
    <text evidence="9">The sequence shown here is derived from an EMBL/GenBank/DDBJ whole genome shotgun (WGS) entry which is preliminary data.</text>
</comment>
<organism evidence="9 10">
    <name type="scientific">Adiantum capillus-veneris</name>
    <name type="common">Maidenhair fern</name>
    <dbReference type="NCBI Taxonomy" id="13818"/>
    <lineage>
        <taxon>Eukaryota</taxon>
        <taxon>Viridiplantae</taxon>
        <taxon>Streptophyta</taxon>
        <taxon>Embryophyta</taxon>
        <taxon>Tracheophyta</taxon>
        <taxon>Polypodiopsida</taxon>
        <taxon>Polypodiidae</taxon>
        <taxon>Polypodiales</taxon>
        <taxon>Pteridineae</taxon>
        <taxon>Pteridaceae</taxon>
        <taxon>Vittarioideae</taxon>
        <taxon>Adiantum</taxon>
    </lineage>
</organism>
<dbReference type="GO" id="GO:0015031">
    <property type="term" value="P:protein transport"/>
    <property type="evidence" value="ECO:0007669"/>
    <property type="project" value="UniProtKB-KW"/>
</dbReference>
<evidence type="ECO:0000256" key="1">
    <source>
        <dbReference type="ARBA" id="ARBA00004141"/>
    </source>
</evidence>
<reference evidence="9 10" key="1">
    <citation type="submission" date="2021-01" db="EMBL/GenBank/DDBJ databases">
        <title>Adiantum capillus-veneris genome.</title>
        <authorList>
            <person name="Fang Y."/>
            <person name="Liao Q."/>
        </authorList>
    </citation>
    <scope>NUCLEOTIDE SEQUENCE [LARGE SCALE GENOMIC DNA]</scope>
    <source>
        <strain evidence="9">H3</strain>
        <tissue evidence="9">Leaf</tissue>
    </source>
</reference>
<dbReference type="Pfam" id="PF04178">
    <property type="entry name" value="Got1"/>
    <property type="match status" value="1"/>
</dbReference>
<evidence type="ECO:0000256" key="2">
    <source>
        <dbReference type="ARBA" id="ARBA00022448"/>
    </source>
</evidence>
<name>A0A9D4V4X6_ADICA</name>
<feature type="transmembrane region" description="Helical" evidence="8">
    <location>
        <begin position="49"/>
        <end position="70"/>
    </location>
</feature>
<dbReference type="GO" id="GO:0016192">
    <property type="term" value="P:vesicle-mediated transport"/>
    <property type="evidence" value="ECO:0007669"/>
    <property type="project" value="InterPro"/>
</dbReference>
<keyword evidence="6 8" id="KW-0472">Membrane</keyword>
<feature type="transmembrane region" description="Helical" evidence="8">
    <location>
        <begin position="135"/>
        <end position="158"/>
    </location>
</feature>
<dbReference type="Proteomes" id="UP000886520">
    <property type="component" value="Chromosome 5"/>
</dbReference>
<dbReference type="InterPro" id="IPR011691">
    <property type="entry name" value="Vesicle_transpt_SFT2"/>
</dbReference>
<evidence type="ECO:0000256" key="3">
    <source>
        <dbReference type="ARBA" id="ARBA00022692"/>
    </source>
</evidence>
<keyword evidence="10" id="KW-1185">Reference proteome</keyword>
<evidence type="ECO:0000256" key="4">
    <source>
        <dbReference type="ARBA" id="ARBA00022927"/>
    </source>
</evidence>
<dbReference type="GO" id="GO:0012505">
    <property type="term" value="C:endomembrane system"/>
    <property type="evidence" value="ECO:0007669"/>
    <property type="project" value="UniProtKB-ARBA"/>
</dbReference>
<dbReference type="EMBL" id="JABFUD020000005">
    <property type="protein sequence ID" value="KAI5079624.1"/>
    <property type="molecule type" value="Genomic_DNA"/>
</dbReference>
<keyword evidence="4 8" id="KW-0653">Protein transport</keyword>
<protein>
    <recommendedName>
        <fullName evidence="8">Vesicle transport protein</fullName>
    </recommendedName>
</protein>
<feature type="transmembrane region" description="Helical" evidence="8">
    <location>
        <begin position="76"/>
        <end position="96"/>
    </location>
</feature>
<feature type="transmembrane region" description="Helical" evidence="8">
    <location>
        <begin position="108"/>
        <end position="129"/>
    </location>
</feature>
<evidence type="ECO:0000313" key="10">
    <source>
        <dbReference type="Proteomes" id="UP000886520"/>
    </source>
</evidence>
<keyword evidence="3 8" id="KW-0812">Transmembrane</keyword>
<comment type="function">
    <text evidence="8">May be involved in fusion of retrograde transport vesicles derived from an endocytic compartment with the Golgi complex.</text>
</comment>
<keyword evidence="5 8" id="KW-1133">Transmembrane helix</keyword>
<comment type="subcellular location">
    <subcellularLocation>
        <location evidence="1 8">Membrane</location>
        <topology evidence="1 8">Multi-pass membrane protein</topology>
    </subcellularLocation>
</comment>
<evidence type="ECO:0000313" key="9">
    <source>
        <dbReference type="EMBL" id="KAI5079624.1"/>
    </source>
</evidence>
<gene>
    <name evidence="9" type="ORF">GOP47_0005103</name>
</gene>
<evidence type="ECO:0000256" key="8">
    <source>
        <dbReference type="RuleBase" id="RU363111"/>
    </source>
</evidence>
<dbReference type="GO" id="GO:0016020">
    <property type="term" value="C:membrane"/>
    <property type="evidence" value="ECO:0007669"/>
    <property type="project" value="UniProtKB-SubCell"/>
</dbReference>
<accession>A0A9D4V4X6</accession>
<keyword evidence="2 8" id="KW-0813">Transport</keyword>
<dbReference type="AlphaFoldDB" id="A0A9D4V4X6"/>
<evidence type="ECO:0000256" key="7">
    <source>
        <dbReference type="ARBA" id="ARBA00025800"/>
    </source>
</evidence>
<proteinExistence type="inferred from homology"/>
<dbReference type="GO" id="GO:0005737">
    <property type="term" value="C:cytoplasm"/>
    <property type="evidence" value="ECO:0007669"/>
    <property type="project" value="UniProtKB-ARBA"/>
</dbReference>
<dbReference type="OrthoDB" id="73614at2759"/>
<comment type="similarity">
    <text evidence="7 8">Belongs to the SFT2 family.</text>
</comment>
<dbReference type="InterPro" id="IPR007305">
    <property type="entry name" value="Vesicle_transpt_Got1/SFT2"/>
</dbReference>
<evidence type="ECO:0000256" key="6">
    <source>
        <dbReference type="ARBA" id="ARBA00023136"/>
    </source>
</evidence>